<evidence type="ECO:0000256" key="4">
    <source>
        <dbReference type="ARBA" id="ARBA00023136"/>
    </source>
</evidence>
<accession>A0ABR1IJ96</accession>
<feature type="transmembrane region" description="Helical" evidence="5">
    <location>
        <begin position="387"/>
        <end position="406"/>
    </location>
</feature>
<keyword evidence="7" id="KW-1185">Reference proteome</keyword>
<keyword evidence="4 5" id="KW-0472">Membrane</keyword>
<dbReference type="PANTHER" id="PTHR11785">
    <property type="entry name" value="AMINO ACID TRANSPORTER"/>
    <property type="match status" value="1"/>
</dbReference>
<evidence type="ECO:0000256" key="1">
    <source>
        <dbReference type="ARBA" id="ARBA00004141"/>
    </source>
</evidence>
<protein>
    <submittedName>
        <fullName evidence="6">Uncharacterized protein</fullName>
    </submittedName>
</protein>
<feature type="transmembrane region" description="Helical" evidence="5">
    <location>
        <begin position="285"/>
        <end position="308"/>
    </location>
</feature>
<organism evidence="6 7">
    <name type="scientific">Neonectria magnoliae</name>
    <dbReference type="NCBI Taxonomy" id="2732573"/>
    <lineage>
        <taxon>Eukaryota</taxon>
        <taxon>Fungi</taxon>
        <taxon>Dikarya</taxon>
        <taxon>Ascomycota</taxon>
        <taxon>Pezizomycotina</taxon>
        <taxon>Sordariomycetes</taxon>
        <taxon>Hypocreomycetidae</taxon>
        <taxon>Hypocreales</taxon>
        <taxon>Nectriaceae</taxon>
        <taxon>Neonectria</taxon>
    </lineage>
</organism>
<feature type="transmembrane region" description="Helical" evidence="5">
    <location>
        <begin position="178"/>
        <end position="196"/>
    </location>
</feature>
<keyword evidence="3 5" id="KW-1133">Transmembrane helix</keyword>
<name>A0ABR1IJ96_9HYPO</name>
<feature type="transmembrane region" description="Helical" evidence="5">
    <location>
        <begin position="482"/>
        <end position="502"/>
    </location>
</feature>
<comment type="subcellular location">
    <subcellularLocation>
        <location evidence="1">Membrane</location>
        <topology evidence="1">Multi-pass membrane protein</topology>
    </subcellularLocation>
</comment>
<feature type="transmembrane region" description="Helical" evidence="5">
    <location>
        <begin position="449"/>
        <end position="470"/>
    </location>
</feature>
<gene>
    <name evidence="6" type="ORF">QQZ08_000498</name>
</gene>
<evidence type="ECO:0000313" key="7">
    <source>
        <dbReference type="Proteomes" id="UP001498421"/>
    </source>
</evidence>
<comment type="caution">
    <text evidence="6">The sequence shown here is derived from an EMBL/GenBank/DDBJ whole genome shotgun (WGS) entry which is preliminary data.</text>
</comment>
<dbReference type="PANTHER" id="PTHR11785:SF382">
    <property type="entry name" value="LOW-AFFINITY METHIONINE PERMEASE"/>
    <property type="match status" value="1"/>
</dbReference>
<dbReference type="EMBL" id="JAZAVK010000002">
    <property type="protein sequence ID" value="KAK7433025.1"/>
    <property type="molecule type" value="Genomic_DNA"/>
</dbReference>
<sequence>MATKEDLPIEILEGSQEAGDHVHGRKGDNVLGIVEANILQERTIGIFGAVSLIVNKIIGAGYVINPSIWKPPTYRASIFSTPSTIYKLSGSVGMSLMCWVIGAIISTCGIFVMLEFGAGIPRSGGIKNYLERSFHPRLMQTCIYVFYCVFLQISASNAITFSSYILVAAGVESTTWKLRGVAIAGAVFAVGMHTVIPKIGRALQDLLSAVKLFTLAFIVCCGFAALGGHLKVDKPGNFSNAFEGTSNNGYNIGSAILNVIFSFQGYDNVNAVLSEVRNPQRTLRIALPLSMGVISVLYLLANVAYFAAVSKEEFLEAKVTVAATLFKNLFGESAGTKALPALVALSALGHLLGVAFTVPRILQELAKDGVLPFSNLFMENRPFRTPIYSLILHLGVTILFICAPPAGDAFTFIVSLSTYPTTALLTAITVGLVKLRLTKSENFQSPLRAPWILIMGYLAANIFLLVMPFVRPPGGKGSTSLPYWLSSVVALGILSLGIVYYVGRFVLTPLVFGYKNEKIQVELSDGSKVTRFERIPRVKK</sequence>
<dbReference type="PIRSF" id="PIRSF006060">
    <property type="entry name" value="AA_transporter"/>
    <property type="match status" value="1"/>
</dbReference>
<feature type="transmembrane region" description="Helical" evidence="5">
    <location>
        <begin position="92"/>
        <end position="120"/>
    </location>
</feature>
<keyword evidence="2 5" id="KW-0812">Transmembrane</keyword>
<evidence type="ECO:0000256" key="3">
    <source>
        <dbReference type="ARBA" id="ARBA00022989"/>
    </source>
</evidence>
<dbReference type="InterPro" id="IPR002293">
    <property type="entry name" value="AA/rel_permease1"/>
</dbReference>
<evidence type="ECO:0000313" key="6">
    <source>
        <dbReference type="EMBL" id="KAK7433025.1"/>
    </source>
</evidence>
<dbReference type="Proteomes" id="UP001498421">
    <property type="component" value="Unassembled WGS sequence"/>
</dbReference>
<dbReference type="Gene3D" id="1.20.1740.10">
    <property type="entry name" value="Amino acid/polyamine transporter I"/>
    <property type="match status" value="1"/>
</dbReference>
<feature type="transmembrane region" description="Helical" evidence="5">
    <location>
        <begin position="338"/>
        <end position="358"/>
    </location>
</feature>
<feature type="transmembrane region" description="Helical" evidence="5">
    <location>
        <begin position="141"/>
        <end position="166"/>
    </location>
</feature>
<feature type="transmembrane region" description="Helical" evidence="5">
    <location>
        <begin position="44"/>
        <end position="64"/>
    </location>
</feature>
<dbReference type="Pfam" id="PF13520">
    <property type="entry name" value="AA_permease_2"/>
    <property type="match status" value="1"/>
</dbReference>
<evidence type="ECO:0000256" key="5">
    <source>
        <dbReference type="SAM" id="Phobius"/>
    </source>
</evidence>
<feature type="transmembrane region" description="Helical" evidence="5">
    <location>
        <begin position="412"/>
        <end position="437"/>
    </location>
</feature>
<evidence type="ECO:0000256" key="2">
    <source>
        <dbReference type="ARBA" id="ARBA00022692"/>
    </source>
</evidence>
<proteinExistence type="predicted"/>
<reference evidence="6 7" key="1">
    <citation type="journal article" date="2025" name="Microbiol. Resour. Announc.">
        <title>Draft genome sequences for Neonectria magnoliae and Neonectria punicea, canker pathogens of Liriodendron tulipifera and Acer saccharum in West Virginia.</title>
        <authorList>
            <person name="Petronek H.M."/>
            <person name="Kasson M.T."/>
            <person name="Metheny A.M."/>
            <person name="Stauder C.M."/>
            <person name="Lovett B."/>
            <person name="Lynch S.C."/>
            <person name="Garnas J.R."/>
            <person name="Kasson L.R."/>
            <person name="Stajich J.E."/>
        </authorList>
    </citation>
    <scope>NUCLEOTIDE SEQUENCE [LARGE SCALE GENOMIC DNA]</scope>
    <source>
        <strain evidence="6 7">NRRL 64651</strain>
    </source>
</reference>
<dbReference type="InterPro" id="IPR050598">
    <property type="entry name" value="AminoAcid_Transporter"/>
</dbReference>
<feature type="transmembrane region" description="Helical" evidence="5">
    <location>
        <begin position="208"/>
        <end position="230"/>
    </location>
</feature>